<dbReference type="Proteomes" id="UP000799772">
    <property type="component" value="Unassembled WGS sequence"/>
</dbReference>
<evidence type="ECO:0000256" key="7">
    <source>
        <dbReference type="ARBA" id="ARBA00023033"/>
    </source>
</evidence>
<dbReference type="Gene3D" id="3.50.50.60">
    <property type="entry name" value="FAD/NAD(P)-binding domain"/>
    <property type="match status" value="2"/>
</dbReference>
<organism evidence="9 10">
    <name type="scientific">Rhizodiscina lignyota</name>
    <dbReference type="NCBI Taxonomy" id="1504668"/>
    <lineage>
        <taxon>Eukaryota</taxon>
        <taxon>Fungi</taxon>
        <taxon>Dikarya</taxon>
        <taxon>Ascomycota</taxon>
        <taxon>Pezizomycotina</taxon>
        <taxon>Dothideomycetes</taxon>
        <taxon>Pleosporomycetidae</taxon>
        <taxon>Aulographales</taxon>
        <taxon>Rhizodiscinaceae</taxon>
        <taxon>Rhizodiscina</taxon>
    </lineage>
</organism>
<keyword evidence="5" id="KW-0521">NADP</keyword>
<evidence type="ECO:0000256" key="5">
    <source>
        <dbReference type="ARBA" id="ARBA00022857"/>
    </source>
</evidence>
<dbReference type="PANTHER" id="PTHR43098">
    <property type="entry name" value="L-ORNITHINE N(5)-MONOOXYGENASE-RELATED"/>
    <property type="match status" value="1"/>
</dbReference>
<proteinExistence type="inferred from homology"/>
<dbReference type="AlphaFoldDB" id="A0A9P4M7L1"/>
<dbReference type="Pfam" id="PF07992">
    <property type="entry name" value="Pyr_redox_2"/>
    <property type="match status" value="1"/>
</dbReference>
<dbReference type="InterPro" id="IPR036188">
    <property type="entry name" value="FAD/NAD-bd_sf"/>
</dbReference>
<gene>
    <name evidence="9" type="ORF">NA57DRAFT_78708</name>
</gene>
<keyword evidence="10" id="KW-1185">Reference proteome</keyword>
<accession>A0A9P4M7L1</accession>
<sequence>MSTVNGDIGAIVHSDVLVVGAGFGGVYAIYKFRKLGFNVKCFEAGSDFGGVWYWNRYPGARVDSEWPFYTLSIPEVYNTWTWKSRFPDHRELRQHFDHIDKVLGIRKHVQFDARVNSATWDEPTATWTVKTEAGHIAKCKYLVLATGLLHRRHYPDFPGLTDYEGVVHHSGFWPEDLSVKGKKVAIVGAGATAVQVTQEVCKEADSVAVFMRRPSYCFPMRQRVISEEEQTHLKGYFRAMFDQGRVSASGFPLKRPVTKFWDVPPEERQAYWQDAWDRGAFNFGMTNWRECGMDAKANREAYDFWASKVRERMKDPVKRDLMAPPEPPYYFGTKRSPLEQDYYEMLDQDHVEIIHMGKTPLKTFTKTGMLMEDGSHRDFDIVILATGFDSFSGSLTQMGLINKDGVDIKDIWGEEIASYLGMLINGFPNCFMIYSPQAPTAFSNGPTILECQVDFVADVISRAEAEGAKTVEAEKWAQDEWKALIERMCEPLLVRHTNSWWNGGNIYGKKTQMLTFPAGIDQYEIMCRKKLETWEGFKVEKAN</sequence>
<evidence type="ECO:0000256" key="2">
    <source>
        <dbReference type="ARBA" id="ARBA00010139"/>
    </source>
</evidence>
<dbReference type="PRINTS" id="PR00411">
    <property type="entry name" value="PNDRDTASEI"/>
</dbReference>
<evidence type="ECO:0000256" key="1">
    <source>
        <dbReference type="ARBA" id="ARBA00001974"/>
    </source>
</evidence>
<comment type="cofactor">
    <cofactor evidence="1">
        <name>FAD</name>
        <dbReference type="ChEBI" id="CHEBI:57692"/>
    </cofactor>
</comment>
<dbReference type="OrthoDB" id="66881at2759"/>
<evidence type="ECO:0000256" key="4">
    <source>
        <dbReference type="ARBA" id="ARBA00022827"/>
    </source>
</evidence>
<dbReference type="GO" id="GO:0004497">
    <property type="term" value="F:monooxygenase activity"/>
    <property type="evidence" value="ECO:0007669"/>
    <property type="project" value="UniProtKB-KW"/>
</dbReference>
<protein>
    <submittedName>
        <fullName evidence="9">FAD/NAD(P)-binding domain-containing protein</fullName>
    </submittedName>
</protein>
<comment type="similarity">
    <text evidence="2">Belongs to the FAD-binding monooxygenase family.</text>
</comment>
<evidence type="ECO:0000259" key="8">
    <source>
        <dbReference type="Pfam" id="PF07992"/>
    </source>
</evidence>
<feature type="domain" description="FAD/NAD(P)-binding" evidence="8">
    <location>
        <begin position="15"/>
        <end position="234"/>
    </location>
</feature>
<keyword evidence="3" id="KW-0285">Flavoprotein</keyword>
<dbReference type="EMBL" id="ML978130">
    <property type="protein sequence ID" value="KAF2095934.1"/>
    <property type="molecule type" value="Genomic_DNA"/>
</dbReference>
<dbReference type="InterPro" id="IPR023753">
    <property type="entry name" value="FAD/NAD-binding_dom"/>
</dbReference>
<evidence type="ECO:0000256" key="6">
    <source>
        <dbReference type="ARBA" id="ARBA00023002"/>
    </source>
</evidence>
<dbReference type="InterPro" id="IPR050775">
    <property type="entry name" value="FAD-binding_Monooxygenases"/>
</dbReference>
<evidence type="ECO:0000313" key="10">
    <source>
        <dbReference type="Proteomes" id="UP000799772"/>
    </source>
</evidence>
<name>A0A9P4M7L1_9PEZI</name>
<comment type="caution">
    <text evidence="9">The sequence shown here is derived from an EMBL/GenBank/DDBJ whole genome shotgun (WGS) entry which is preliminary data.</text>
</comment>
<keyword evidence="4" id="KW-0274">FAD</keyword>
<evidence type="ECO:0000313" key="9">
    <source>
        <dbReference type="EMBL" id="KAF2095934.1"/>
    </source>
</evidence>
<evidence type="ECO:0000256" key="3">
    <source>
        <dbReference type="ARBA" id="ARBA00022630"/>
    </source>
</evidence>
<dbReference type="PANTHER" id="PTHR43098:SF3">
    <property type="entry name" value="L-ORNITHINE N(5)-MONOOXYGENASE-RELATED"/>
    <property type="match status" value="1"/>
</dbReference>
<dbReference type="SUPFAM" id="SSF51905">
    <property type="entry name" value="FAD/NAD(P)-binding domain"/>
    <property type="match status" value="2"/>
</dbReference>
<keyword evidence="6" id="KW-0560">Oxidoreductase</keyword>
<keyword evidence="7" id="KW-0503">Monooxygenase</keyword>
<reference evidence="9" key="1">
    <citation type="journal article" date="2020" name="Stud. Mycol.">
        <title>101 Dothideomycetes genomes: a test case for predicting lifestyles and emergence of pathogens.</title>
        <authorList>
            <person name="Haridas S."/>
            <person name="Albert R."/>
            <person name="Binder M."/>
            <person name="Bloem J."/>
            <person name="Labutti K."/>
            <person name="Salamov A."/>
            <person name="Andreopoulos B."/>
            <person name="Baker S."/>
            <person name="Barry K."/>
            <person name="Bills G."/>
            <person name="Bluhm B."/>
            <person name="Cannon C."/>
            <person name="Castanera R."/>
            <person name="Culley D."/>
            <person name="Daum C."/>
            <person name="Ezra D."/>
            <person name="Gonzalez J."/>
            <person name="Henrissat B."/>
            <person name="Kuo A."/>
            <person name="Liang C."/>
            <person name="Lipzen A."/>
            <person name="Lutzoni F."/>
            <person name="Magnuson J."/>
            <person name="Mondo S."/>
            <person name="Nolan M."/>
            <person name="Ohm R."/>
            <person name="Pangilinan J."/>
            <person name="Park H.-J."/>
            <person name="Ramirez L."/>
            <person name="Alfaro M."/>
            <person name="Sun H."/>
            <person name="Tritt A."/>
            <person name="Yoshinaga Y."/>
            <person name="Zwiers L.-H."/>
            <person name="Turgeon B."/>
            <person name="Goodwin S."/>
            <person name="Spatafora J."/>
            <person name="Crous P."/>
            <person name="Grigoriev I."/>
        </authorList>
    </citation>
    <scope>NUCLEOTIDE SEQUENCE</scope>
    <source>
        <strain evidence="9">CBS 133067</strain>
    </source>
</reference>